<evidence type="ECO:0000256" key="5">
    <source>
        <dbReference type="ARBA" id="ARBA00022777"/>
    </source>
</evidence>
<accession>A0ABD5WA53</accession>
<dbReference type="RefSeq" id="WP_284031044.1">
    <property type="nucleotide sequence ID" value="NZ_CP126154.1"/>
</dbReference>
<dbReference type="EC" id="2.7.13.3" evidence="2"/>
<dbReference type="CDD" id="cd00130">
    <property type="entry name" value="PAS"/>
    <property type="match status" value="1"/>
</dbReference>
<feature type="domain" description="PAS" evidence="9">
    <location>
        <begin position="13"/>
        <end position="64"/>
    </location>
</feature>
<evidence type="ECO:0000259" key="8">
    <source>
        <dbReference type="PROSITE" id="PS50109"/>
    </source>
</evidence>
<reference evidence="10 11" key="1">
    <citation type="journal article" date="2019" name="Int. J. Syst. Evol. Microbiol.">
        <title>The Global Catalogue of Microorganisms (GCM) 10K type strain sequencing project: providing services to taxonomists for standard genome sequencing and annotation.</title>
        <authorList>
            <consortium name="The Broad Institute Genomics Platform"/>
            <consortium name="The Broad Institute Genome Sequencing Center for Infectious Disease"/>
            <person name="Wu L."/>
            <person name="Ma J."/>
        </authorList>
    </citation>
    <scope>NUCLEOTIDE SEQUENCE [LARGE SCALE GENOMIC DNA]</scope>
    <source>
        <strain evidence="10 11">DT31</strain>
    </source>
</reference>
<comment type="catalytic activity">
    <reaction evidence="1">
        <text>ATP + protein L-histidine = ADP + protein N-phospho-L-histidine.</text>
        <dbReference type="EC" id="2.7.13.3"/>
    </reaction>
</comment>
<feature type="domain" description="Histidine kinase" evidence="8">
    <location>
        <begin position="427"/>
        <end position="619"/>
    </location>
</feature>
<dbReference type="InterPro" id="IPR000014">
    <property type="entry name" value="PAS"/>
</dbReference>
<dbReference type="PANTHER" id="PTHR43711:SF1">
    <property type="entry name" value="HISTIDINE KINASE 1"/>
    <property type="match status" value="1"/>
</dbReference>
<dbReference type="PROSITE" id="PS50109">
    <property type="entry name" value="HIS_KIN"/>
    <property type="match status" value="1"/>
</dbReference>
<dbReference type="Pfam" id="PF08448">
    <property type="entry name" value="PAS_4"/>
    <property type="match status" value="1"/>
</dbReference>
<dbReference type="SUPFAM" id="SSF47384">
    <property type="entry name" value="Homodimeric domain of signal transducing histidine kinase"/>
    <property type="match status" value="1"/>
</dbReference>
<evidence type="ECO:0000256" key="4">
    <source>
        <dbReference type="ARBA" id="ARBA00022679"/>
    </source>
</evidence>
<keyword evidence="6" id="KW-0902">Two-component regulatory system</keyword>
<feature type="region of interest" description="Disordered" evidence="7">
    <location>
        <begin position="187"/>
        <end position="210"/>
    </location>
</feature>
<dbReference type="SMART" id="SM00388">
    <property type="entry name" value="HisKA"/>
    <property type="match status" value="1"/>
</dbReference>
<dbReference type="Pfam" id="PF13185">
    <property type="entry name" value="GAF_2"/>
    <property type="match status" value="1"/>
</dbReference>
<evidence type="ECO:0000313" key="11">
    <source>
        <dbReference type="Proteomes" id="UP001596461"/>
    </source>
</evidence>
<dbReference type="InterPro" id="IPR029016">
    <property type="entry name" value="GAF-like_dom_sf"/>
</dbReference>
<evidence type="ECO:0000256" key="6">
    <source>
        <dbReference type="ARBA" id="ARBA00023012"/>
    </source>
</evidence>
<dbReference type="InterPro" id="IPR035965">
    <property type="entry name" value="PAS-like_dom_sf"/>
</dbReference>
<dbReference type="SUPFAM" id="SSF55874">
    <property type="entry name" value="ATPase domain of HSP90 chaperone/DNA topoisomerase II/histidine kinase"/>
    <property type="match status" value="1"/>
</dbReference>
<evidence type="ECO:0000256" key="3">
    <source>
        <dbReference type="ARBA" id="ARBA00022553"/>
    </source>
</evidence>
<dbReference type="SUPFAM" id="SSF55785">
    <property type="entry name" value="PYP-like sensor domain (PAS domain)"/>
    <property type="match status" value="2"/>
</dbReference>
<name>A0ABD5WA53_9EURY</name>
<protein>
    <recommendedName>
        <fullName evidence="2">histidine kinase</fullName>
        <ecNumber evidence="2">2.7.13.3</ecNumber>
    </recommendedName>
</protein>
<dbReference type="AlphaFoldDB" id="A0ABD5WA53"/>
<dbReference type="InterPro" id="IPR013656">
    <property type="entry name" value="PAS_4"/>
</dbReference>
<dbReference type="Pfam" id="PF02518">
    <property type="entry name" value="HATPase_c"/>
    <property type="match status" value="1"/>
</dbReference>
<keyword evidence="11" id="KW-1185">Reference proteome</keyword>
<dbReference type="InterPro" id="IPR003661">
    <property type="entry name" value="HisK_dim/P_dom"/>
</dbReference>
<dbReference type="GO" id="GO:0000160">
    <property type="term" value="P:phosphorelay signal transduction system"/>
    <property type="evidence" value="ECO:0007669"/>
    <property type="project" value="UniProtKB-KW"/>
</dbReference>
<evidence type="ECO:0000256" key="2">
    <source>
        <dbReference type="ARBA" id="ARBA00012438"/>
    </source>
</evidence>
<dbReference type="GO" id="GO:0005524">
    <property type="term" value="F:ATP binding"/>
    <property type="evidence" value="ECO:0007669"/>
    <property type="project" value="UniProtKB-KW"/>
</dbReference>
<dbReference type="InterPro" id="IPR003594">
    <property type="entry name" value="HATPase_dom"/>
</dbReference>
<dbReference type="Proteomes" id="UP001596461">
    <property type="component" value="Unassembled WGS sequence"/>
</dbReference>
<dbReference type="SMART" id="SM00091">
    <property type="entry name" value="PAS"/>
    <property type="match status" value="2"/>
</dbReference>
<dbReference type="SMART" id="SM00387">
    <property type="entry name" value="HATPase_c"/>
    <property type="match status" value="1"/>
</dbReference>
<keyword evidence="10" id="KW-0547">Nucleotide-binding</keyword>
<dbReference type="SUPFAM" id="SSF55781">
    <property type="entry name" value="GAF domain-like"/>
    <property type="match status" value="1"/>
</dbReference>
<dbReference type="InterPro" id="IPR005467">
    <property type="entry name" value="His_kinase_dom"/>
</dbReference>
<proteinExistence type="predicted"/>
<dbReference type="PANTHER" id="PTHR43711">
    <property type="entry name" value="TWO-COMPONENT HISTIDINE KINASE"/>
    <property type="match status" value="1"/>
</dbReference>
<dbReference type="Gene3D" id="3.30.565.10">
    <property type="entry name" value="Histidine kinase-like ATPase, C-terminal domain"/>
    <property type="match status" value="1"/>
</dbReference>
<dbReference type="InterPro" id="IPR036097">
    <property type="entry name" value="HisK_dim/P_sf"/>
</dbReference>
<dbReference type="PRINTS" id="PR00344">
    <property type="entry name" value="BCTRLSENSOR"/>
</dbReference>
<dbReference type="Gene3D" id="3.30.450.20">
    <property type="entry name" value="PAS domain"/>
    <property type="match status" value="2"/>
</dbReference>
<keyword evidence="10" id="KW-0067">ATP-binding</keyword>
<dbReference type="PROSITE" id="PS50112">
    <property type="entry name" value="PAS"/>
    <property type="match status" value="1"/>
</dbReference>
<dbReference type="EMBL" id="JBHTAH010000003">
    <property type="protein sequence ID" value="MFC7068847.1"/>
    <property type="molecule type" value="Genomic_DNA"/>
</dbReference>
<evidence type="ECO:0000256" key="7">
    <source>
        <dbReference type="SAM" id="MobiDB-lite"/>
    </source>
</evidence>
<dbReference type="InterPro" id="IPR050736">
    <property type="entry name" value="Sensor_HK_Regulatory"/>
</dbReference>
<evidence type="ECO:0000313" key="10">
    <source>
        <dbReference type="EMBL" id="MFC7068847.1"/>
    </source>
</evidence>
<dbReference type="Pfam" id="PF00512">
    <property type="entry name" value="HisKA"/>
    <property type="match status" value="1"/>
</dbReference>
<dbReference type="Gene3D" id="1.10.287.130">
    <property type="match status" value="1"/>
</dbReference>
<dbReference type="Gene3D" id="3.30.450.40">
    <property type="match status" value="1"/>
</dbReference>
<dbReference type="GeneID" id="81125907"/>
<dbReference type="InterPro" id="IPR036890">
    <property type="entry name" value="HATPase_C_sf"/>
</dbReference>
<sequence>MNDSRSVPDSATALDRTSDAVVSVDDDWRVTVWNRRAAALTGIDAEAALGESLWTVLDATPADDDDAAAIRTAADAGREASLTVTLPGVSRRLELRLFPEQEGVTLYARPVPRPDDHELERSREVLDALHDSVLVLDADLVVEFARVRSHAPVELEGVDVAEAMARIAAPADAERFREAVRAVRDGTVDGSETGTGDGRVDAGPTDVERDDGRRLTLTHEDPDGTRYVDHRVTRVRFDGDDYVLAVGRDVTERTLFERRLRALQSTARDLNVASDAEAIAERAVTAAADIIDMPMTGVWLYDADADALVPTAVTVRSDSLFDEQPAFGRGEGLAWEVYESGRFERFDDVGAERERLSADTVIGSELIAPLGEHGVVMTSALEPAAFDDAEVDLFRALAAATEAALTRADRERRLQERNAQLERFSDVVAHDIRNPLSVATGYLDVARESGDDDAFDRVDGALDRIERLVDELLTLARADGDACETEPLDTAAVARSAWETVDSGDATLVVADGIEPLEGDEGQLTQLFENAYRNALEHGGQTVTVTVGPIDGGGFFVADDGPGVPPDIREEVFEHGFTTDDEGTGFGLAIVESVASAHGLVARVVDGDDGGARFEFVPE</sequence>
<dbReference type="GO" id="GO:0004673">
    <property type="term" value="F:protein histidine kinase activity"/>
    <property type="evidence" value="ECO:0007669"/>
    <property type="project" value="UniProtKB-EC"/>
</dbReference>
<gene>
    <name evidence="10" type="ORF">ACFQL9_04260</name>
</gene>
<evidence type="ECO:0000259" key="9">
    <source>
        <dbReference type="PROSITE" id="PS50112"/>
    </source>
</evidence>
<keyword evidence="3" id="KW-0597">Phosphoprotein</keyword>
<dbReference type="SMART" id="SM00065">
    <property type="entry name" value="GAF"/>
    <property type="match status" value="1"/>
</dbReference>
<dbReference type="InterPro" id="IPR004358">
    <property type="entry name" value="Sig_transdc_His_kin-like_C"/>
</dbReference>
<keyword evidence="5" id="KW-0418">Kinase</keyword>
<organism evidence="10 11">
    <name type="scientific">Halobaculum lipolyticum</name>
    <dbReference type="NCBI Taxonomy" id="3032001"/>
    <lineage>
        <taxon>Archaea</taxon>
        <taxon>Methanobacteriati</taxon>
        <taxon>Methanobacteriota</taxon>
        <taxon>Stenosarchaea group</taxon>
        <taxon>Halobacteria</taxon>
        <taxon>Halobacteriales</taxon>
        <taxon>Haloferacaceae</taxon>
        <taxon>Halobaculum</taxon>
    </lineage>
</organism>
<dbReference type="InterPro" id="IPR003018">
    <property type="entry name" value="GAF"/>
</dbReference>
<evidence type="ECO:0000256" key="1">
    <source>
        <dbReference type="ARBA" id="ARBA00000085"/>
    </source>
</evidence>
<keyword evidence="4" id="KW-0808">Transferase</keyword>
<comment type="caution">
    <text evidence="10">The sequence shown here is derived from an EMBL/GenBank/DDBJ whole genome shotgun (WGS) entry which is preliminary data.</text>
</comment>
<dbReference type="CDD" id="cd00082">
    <property type="entry name" value="HisKA"/>
    <property type="match status" value="1"/>
</dbReference>